<evidence type="ECO:0000256" key="5">
    <source>
        <dbReference type="ARBA" id="ARBA00023277"/>
    </source>
</evidence>
<evidence type="ECO:0000256" key="9">
    <source>
        <dbReference type="RuleBase" id="RU361186"/>
    </source>
</evidence>
<dbReference type="Pfam" id="PF01341">
    <property type="entry name" value="Glyco_hydro_6"/>
    <property type="match status" value="1"/>
</dbReference>
<keyword evidence="2 9" id="KW-0378">Hydrolase</keyword>
<keyword evidence="12" id="KW-1185">Reference proteome</keyword>
<dbReference type="Gene3D" id="2.60.40.290">
    <property type="match status" value="1"/>
</dbReference>
<keyword evidence="3 9" id="KW-0136">Cellulose degradation</keyword>
<dbReference type="RefSeq" id="WP_194412743.1">
    <property type="nucleotide sequence ID" value="NZ_BAABKZ010000001.1"/>
</dbReference>
<dbReference type="Proteomes" id="UP001501407">
    <property type="component" value="Unassembled WGS sequence"/>
</dbReference>
<dbReference type="InterPro" id="IPR001524">
    <property type="entry name" value="Glyco_hydro_6_CS"/>
</dbReference>
<evidence type="ECO:0000259" key="10">
    <source>
        <dbReference type="PROSITE" id="PS51173"/>
    </source>
</evidence>
<evidence type="ECO:0000256" key="7">
    <source>
        <dbReference type="ARBA" id="ARBA00023326"/>
    </source>
</evidence>
<dbReference type="PROSITE" id="PS00655">
    <property type="entry name" value="GLYCOSYL_HYDROL_F6_1"/>
    <property type="match status" value="1"/>
</dbReference>
<dbReference type="SMART" id="SM00637">
    <property type="entry name" value="CBD_II"/>
    <property type="match status" value="1"/>
</dbReference>
<dbReference type="SUPFAM" id="SSF49384">
    <property type="entry name" value="Carbohydrate-binding domain"/>
    <property type="match status" value="1"/>
</dbReference>
<evidence type="ECO:0000256" key="1">
    <source>
        <dbReference type="ARBA" id="ARBA00022729"/>
    </source>
</evidence>
<organism evidence="11 12">
    <name type="scientific">Microbacterium yannicii</name>
    <dbReference type="NCBI Taxonomy" id="671622"/>
    <lineage>
        <taxon>Bacteria</taxon>
        <taxon>Bacillati</taxon>
        <taxon>Actinomycetota</taxon>
        <taxon>Actinomycetes</taxon>
        <taxon>Micrococcales</taxon>
        <taxon>Microbacteriaceae</taxon>
        <taxon>Microbacterium</taxon>
    </lineage>
</organism>
<gene>
    <name evidence="11" type="ORF">GCM10025760_08980</name>
</gene>
<keyword evidence="6 9" id="KW-0326">Glycosidase</keyword>
<dbReference type="EMBL" id="BAABKZ010000001">
    <property type="protein sequence ID" value="GAA5087602.1"/>
    <property type="molecule type" value="Genomic_DNA"/>
</dbReference>
<proteinExistence type="inferred from homology"/>
<evidence type="ECO:0000256" key="4">
    <source>
        <dbReference type="ARBA" id="ARBA00023157"/>
    </source>
</evidence>
<dbReference type="EC" id="3.2.1.-" evidence="9"/>
<keyword evidence="5 9" id="KW-0119">Carbohydrate metabolism</keyword>
<protein>
    <recommendedName>
        <fullName evidence="9">Glucanase</fullName>
        <ecNumber evidence="9">3.2.1.-</ecNumber>
    </recommendedName>
</protein>
<dbReference type="Pfam" id="PF00553">
    <property type="entry name" value="CBM_2"/>
    <property type="match status" value="1"/>
</dbReference>
<dbReference type="InterPro" id="IPR001919">
    <property type="entry name" value="CBD2"/>
</dbReference>
<name>A0ABP9LXQ2_9MICO</name>
<dbReference type="InterPro" id="IPR036434">
    <property type="entry name" value="Beta_cellobiohydrolase_sf"/>
</dbReference>
<dbReference type="PROSITE" id="PS51173">
    <property type="entry name" value="CBM2"/>
    <property type="match status" value="1"/>
</dbReference>
<evidence type="ECO:0000256" key="3">
    <source>
        <dbReference type="ARBA" id="ARBA00023001"/>
    </source>
</evidence>
<dbReference type="InterPro" id="IPR012291">
    <property type="entry name" value="CBM2_carb-bd_dom_sf"/>
</dbReference>
<dbReference type="InterPro" id="IPR008965">
    <property type="entry name" value="CBM2/CBM3_carb-bd_dom_sf"/>
</dbReference>
<keyword evidence="4" id="KW-1015">Disulfide bond</keyword>
<sequence>MTHLPARLHPRSRGRTWALGTAAVLAIGLAVPLSTSAAGAEEPDADPGLAGSELYVDPWSTTLEAAQSLTGQARDDAQLLGSIASADWFTSGTPAEVEAAVDDVVTAAAAQGRMPVLVAYNLPFRDCAQYSAGGAADTTAYTAWIDGFVAGIGDRAATVILEPDGLGIIPHYVTLSGEHEWCQPAEVPAETAASDRFAQLNHAVDAIGALPAASVYLDGTSSAWLNVGEISDRLIKAGVQHADGFFLNASNYQFTANNTAFGTWISQCLAYATEVNPGDFGSCGNQYWNGGPATDWQGVGMSPYGEWVADAADPALNTSGVDSRYAAILGGVEPRTHFVIDTSRNGIGPWDHEGRYGDTHEDWCNPPDRGLGARPDTTTGTPLVDAYLWIKVPGESDGKCYRGTAGRLDPERGIEDPAAGQWFAEQARELIALANPPIAPLDCHVKVAGAKVGKGFLASIVVRNNGSDTLAPWVVEWTSVEGQKVKRVVGGSFTQDGADVVVTGPRVHAVLRPGKTTAFVVTGTGPAEEPWQFRLNGKACTL</sequence>
<accession>A0ABP9LXQ2</accession>
<evidence type="ECO:0000256" key="8">
    <source>
        <dbReference type="PROSITE-ProRule" id="PRU10056"/>
    </source>
</evidence>
<dbReference type="PRINTS" id="PR00733">
    <property type="entry name" value="GLHYDRLASE6"/>
</dbReference>
<evidence type="ECO:0000256" key="2">
    <source>
        <dbReference type="ARBA" id="ARBA00022801"/>
    </source>
</evidence>
<evidence type="ECO:0000256" key="6">
    <source>
        <dbReference type="ARBA" id="ARBA00023295"/>
    </source>
</evidence>
<evidence type="ECO:0000313" key="12">
    <source>
        <dbReference type="Proteomes" id="UP001501407"/>
    </source>
</evidence>
<keyword evidence="1" id="KW-0732">Signal</keyword>
<comment type="similarity">
    <text evidence="9">Belongs to the glycosyl hydrolase family 6.</text>
</comment>
<dbReference type="PANTHER" id="PTHR34876">
    <property type="match status" value="1"/>
</dbReference>
<dbReference type="SUPFAM" id="SSF51989">
    <property type="entry name" value="Glycosyl hydrolases family 6, cellulases"/>
    <property type="match status" value="1"/>
</dbReference>
<dbReference type="PANTHER" id="PTHR34876:SF4">
    <property type="entry name" value="1,4-BETA-D-GLUCAN CELLOBIOHYDROLASE C-RELATED"/>
    <property type="match status" value="1"/>
</dbReference>
<evidence type="ECO:0000313" key="11">
    <source>
        <dbReference type="EMBL" id="GAA5087602.1"/>
    </source>
</evidence>
<reference evidence="12" key="1">
    <citation type="journal article" date="2019" name="Int. J. Syst. Evol. Microbiol.">
        <title>The Global Catalogue of Microorganisms (GCM) 10K type strain sequencing project: providing services to taxonomists for standard genome sequencing and annotation.</title>
        <authorList>
            <consortium name="The Broad Institute Genomics Platform"/>
            <consortium name="The Broad Institute Genome Sequencing Center for Infectious Disease"/>
            <person name="Wu L."/>
            <person name="Ma J."/>
        </authorList>
    </citation>
    <scope>NUCLEOTIDE SEQUENCE [LARGE SCALE GENOMIC DNA]</scope>
    <source>
        <strain evidence="12">JCM 18959</strain>
    </source>
</reference>
<dbReference type="Gene3D" id="3.20.20.40">
    <property type="entry name" value="1, 4-beta cellobiohydrolase"/>
    <property type="match status" value="1"/>
</dbReference>
<feature type="active site" evidence="8">
    <location>
        <position position="126"/>
    </location>
</feature>
<feature type="domain" description="CBM2" evidence="10">
    <location>
        <begin position="436"/>
        <end position="542"/>
    </location>
</feature>
<dbReference type="InterPro" id="IPR016288">
    <property type="entry name" value="Beta_cellobiohydrolase"/>
</dbReference>
<comment type="caution">
    <text evidence="11">The sequence shown here is derived from an EMBL/GenBank/DDBJ whole genome shotgun (WGS) entry which is preliminary data.</text>
</comment>
<keyword evidence="7 9" id="KW-0624">Polysaccharide degradation</keyword>